<keyword evidence="2" id="KW-0805">Transcription regulation</keyword>
<dbReference type="KEGG" id="dov:DSCO28_49120"/>
<feature type="domain" description="HTH lysR-type" evidence="5">
    <location>
        <begin position="6"/>
        <end position="61"/>
    </location>
</feature>
<dbReference type="AlphaFoldDB" id="A0A5K7ZW01"/>
<organism evidence="6 7">
    <name type="scientific">Desulfosarcina ovata subsp. sediminis</name>
    <dbReference type="NCBI Taxonomy" id="885957"/>
    <lineage>
        <taxon>Bacteria</taxon>
        <taxon>Pseudomonadati</taxon>
        <taxon>Thermodesulfobacteriota</taxon>
        <taxon>Desulfobacteria</taxon>
        <taxon>Desulfobacterales</taxon>
        <taxon>Desulfosarcinaceae</taxon>
        <taxon>Desulfosarcina</taxon>
    </lineage>
</organism>
<dbReference type="SUPFAM" id="SSF46785">
    <property type="entry name" value="Winged helix' DNA-binding domain"/>
    <property type="match status" value="1"/>
</dbReference>
<dbReference type="RefSeq" id="WP_155311861.1">
    <property type="nucleotide sequence ID" value="NZ_AP021876.1"/>
</dbReference>
<dbReference type="InterPro" id="IPR036388">
    <property type="entry name" value="WH-like_DNA-bd_sf"/>
</dbReference>
<dbReference type="PANTHER" id="PTHR30126">
    <property type="entry name" value="HTH-TYPE TRANSCRIPTIONAL REGULATOR"/>
    <property type="match status" value="1"/>
</dbReference>
<dbReference type="PROSITE" id="PS50931">
    <property type="entry name" value="HTH_LYSR"/>
    <property type="match status" value="1"/>
</dbReference>
<dbReference type="Proteomes" id="UP000425960">
    <property type="component" value="Chromosome"/>
</dbReference>
<evidence type="ECO:0000256" key="1">
    <source>
        <dbReference type="ARBA" id="ARBA00009437"/>
    </source>
</evidence>
<evidence type="ECO:0000313" key="7">
    <source>
        <dbReference type="Proteomes" id="UP000425960"/>
    </source>
</evidence>
<keyword evidence="4" id="KW-0804">Transcription</keyword>
<dbReference type="Gene3D" id="1.10.10.10">
    <property type="entry name" value="Winged helix-like DNA-binding domain superfamily/Winged helix DNA-binding domain"/>
    <property type="match status" value="1"/>
</dbReference>
<comment type="similarity">
    <text evidence="1">Belongs to the LysR transcriptional regulatory family.</text>
</comment>
<keyword evidence="3" id="KW-0238">DNA-binding</keyword>
<evidence type="ECO:0000256" key="2">
    <source>
        <dbReference type="ARBA" id="ARBA00023015"/>
    </source>
</evidence>
<evidence type="ECO:0000259" key="5">
    <source>
        <dbReference type="PROSITE" id="PS50931"/>
    </source>
</evidence>
<dbReference type="Pfam" id="PF00126">
    <property type="entry name" value="HTH_1"/>
    <property type="match status" value="1"/>
</dbReference>
<protein>
    <recommendedName>
        <fullName evidence="5">HTH lysR-type domain-containing protein</fullName>
    </recommendedName>
</protein>
<dbReference type="PANTHER" id="PTHR30126:SF40">
    <property type="entry name" value="HTH-TYPE TRANSCRIPTIONAL REGULATOR GLTR"/>
    <property type="match status" value="1"/>
</dbReference>
<reference evidence="6 7" key="1">
    <citation type="submission" date="2019-11" db="EMBL/GenBank/DDBJ databases">
        <title>Comparative genomics of hydrocarbon-degrading Desulfosarcina strains.</title>
        <authorList>
            <person name="Watanabe M."/>
            <person name="Kojima H."/>
            <person name="Fukui M."/>
        </authorList>
    </citation>
    <scope>NUCLEOTIDE SEQUENCE [LARGE SCALE GENOMIC DNA]</scope>
    <source>
        <strain evidence="6 7">28bB2T</strain>
    </source>
</reference>
<dbReference type="EMBL" id="AP021876">
    <property type="protein sequence ID" value="BBO84346.1"/>
    <property type="molecule type" value="Genomic_DNA"/>
</dbReference>
<sequence>MHPPQINLYQLISFYTVAKEGSFSAASKKLCVTQPAVTMQIKSLEKFYDLKLVNVKKKKLA</sequence>
<evidence type="ECO:0000256" key="3">
    <source>
        <dbReference type="ARBA" id="ARBA00023125"/>
    </source>
</evidence>
<gene>
    <name evidence="6" type="ORF">DSCO28_49120</name>
</gene>
<evidence type="ECO:0000313" key="6">
    <source>
        <dbReference type="EMBL" id="BBO84346.1"/>
    </source>
</evidence>
<proteinExistence type="inferred from homology"/>
<dbReference type="InterPro" id="IPR036390">
    <property type="entry name" value="WH_DNA-bd_sf"/>
</dbReference>
<accession>A0A5K7ZW01</accession>
<name>A0A5K7ZW01_9BACT</name>
<dbReference type="InterPro" id="IPR000847">
    <property type="entry name" value="LysR_HTH_N"/>
</dbReference>
<evidence type="ECO:0000256" key="4">
    <source>
        <dbReference type="ARBA" id="ARBA00023163"/>
    </source>
</evidence>
<dbReference type="GO" id="GO:0003700">
    <property type="term" value="F:DNA-binding transcription factor activity"/>
    <property type="evidence" value="ECO:0007669"/>
    <property type="project" value="InterPro"/>
</dbReference>
<dbReference type="GO" id="GO:0000976">
    <property type="term" value="F:transcription cis-regulatory region binding"/>
    <property type="evidence" value="ECO:0007669"/>
    <property type="project" value="TreeGrafter"/>
</dbReference>